<dbReference type="AlphaFoldDB" id="A0A9E7KZN8"/>
<evidence type="ECO:0000256" key="1">
    <source>
        <dbReference type="SAM" id="Phobius"/>
    </source>
</evidence>
<sequence length="426" mass="46812">MNKCDLISIRDKHMILIKVGAEQEMASRLTRDRHASAIHISLFASMTGFMLAPLFRSLLRRHARTEENGCSCTGCIGLTAPFRAMTTPGFVRSQTVALCIGPRATGHRLLCQETYPLLLLPLSVPSEDTLLNVRREGDKAQIYIVASEGKRQIRVAVRGPQQRCRVQGMCVHVPLLFEDATCVIDCRGILAILKDRNQKWSTYHWDFIACVAGCYVQAPVGCARFVFLYPSKPHQRQVILFFSLVLSLALALALALDSLASAEWYSTFLAGLAAPFLALLFFASLPAAAVTVEDLFLELEIVDDLLFGLWLLQALSSAEERVPSSSMAALDMVSSHRTVLLALSKPSASCSRKKLRATSMDSLILRSLGPFAVTILLCLHFLRALLRPQPSSPSCLPTDVAESPRGRLGRVVDAFATPISEAKKRS</sequence>
<feature type="transmembrane region" description="Helical" evidence="1">
    <location>
        <begin position="268"/>
        <end position="290"/>
    </location>
</feature>
<keyword evidence="1" id="KW-1133">Transmembrane helix</keyword>
<dbReference type="Proteomes" id="UP001055439">
    <property type="component" value="Chromosome 8"/>
</dbReference>
<keyword evidence="1" id="KW-0812">Transmembrane</keyword>
<reference evidence="2" key="1">
    <citation type="submission" date="2022-05" db="EMBL/GenBank/DDBJ databases">
        <title>The Musa troglodytarum L. genome provides insights into the mechanism of non-climacteric behaviour and enrichment of carotenoids.</title>
        <authorList>
            <person name="Wang J."/>
        </authorList>
    </citation>
    <scope>NUCLEOTIDE SEQUENCE</scope>
    <source>
        <tissue evidence="2">Leaf</tissue>
    </source>
</reference>
<keyword evidence="3" id="KW-1185">Reference proteome</keyword>
<feature type="transmembrane region" description="Helical" evidence="1">
    <location>
        <begin position="238"/>
        <end position="256"/>
    </location>
</feature>
<gene>
    <name evidence="2" type="ORF">MUK42_14275</name>
</gene>
<name>A0A9E7KZN8_9LILI</name>
<feature type="transmembrane region" description="Helical" evidence="1">
    <location>
        <begin position="363"/>
        <end position="386"/>
    </location>
</feature>
<dbReference type="EMBL" id="CP097510">
    <property type="protein sequence ID" value="URE32870.1"/>
    <property type="molecule type" value="Genomic_DNA"/>
</dbReference>
<accession>A0A9E7KZN8</accession>
<proteinExistence type="predicted"/>
<organism evidence="2 3">
    <name type="scientific">Musa troglodytarum</name>
    <name type="common">fe'i banana</name>
    <dbReference type="NCBI Taxonomy" id="320322"/>
    <lineage>
        <taxon>Eukaryota</taxon>
        <taxon>Viridiplantae</taxon>
        <taxon>Streptophyta</taxon>
        <taxon>Embryophyta</taxon>
        <taxon>Tracheophyta</taxon>
        <taxon>Spermatophyta</taxon>
        <taxon>Magnoliopsida</taxon>
        <taxon>Liliopsida</taxon>
        <taxon>Zingiberales</taxon>
        <taxon>Musaceae</taxon>
        <taxon>Musa</taxon>
    </lineage>
</organism>
<protein>
    <submittedName>
        <fullName evidence="2">Uncharacterized protein</fullName>
    </submittedName>
</protein>
<feature type="transmembrane region" description="Helical" evidence="1">
    <location>
        <begin position="37"/>
        <end position="55"/>
    </location>
</feature>
<evidence type="ECO:0000313" key="3">
    <source>
        <dbReference type="Proteomes" id="UP001055439"/>
    </source>
</evidence>
<keyword evidence="1" id="KW-0472">Membrane</keyword>
<evidence type="ECO:0000313" key="2">
    <source>
        <dbReference type="EMBL" id="URE32870.1"/>
    </source>
</evidence>